<dbReference type="PANTHER" id="PTHR33164:SF106">
    <property type="entry name" value="TRANSCRIPTIONAL REGULATORY PROTEIN"/>
    <property type="match status" value="1"/>
</dbReference>
<dbReference type="GO" id="GO:0003700">
    <property type="term" value="F:DNA-binding transcription factor activity"/>
    <property type="evidence" value="ECO:0007669"/>
    <property type="project" value="InterPro"/>
</dbReference>
<dbReference type="AlphaFoldDB" id="A0A8J8GGY8"/>
<name>A0A8J8GGY8_9BACI</name>
<dbReference type="SUPFAM" id="SSF46785">
    <property type="entry name" value="Winged helix' DNA-binding domain"/>
    <property type="match status" value="1"/>
</dbReference>
<dbReference type="PANTHER" id="PTHR33164">
    <property type="entry name" value="TRANSCRIPTIONAL REGULATOR, MARR FAMILY"/>
    <property type="match status" value="1"/>
</dbReference>
<evidence type="ECO:0000259" key="2">
    <source>
        <dbReference type="PROSITE" id="PS50995"/>
    </source>
</evidence>
<keyword evidence="4" id="KW-1185">Reference proteome</keyword>
<dbReference type="InterPro" id="IPR036390">
    <property type="entry name" value="WH_DNA-bd_sf"/>
</dbReference>
<keyword evidence="1" id="KW-0238">DNA-binding</keyword>
<proteinExistence type="predicted"/>
<dbReference type="InterPro" id="IPR039422">
    <property type="entry name" value="MarR/SlyA-like"/>
</dbReference>
<dbReference type="PROSITE" id="PS50995">
    <property type="entry name" value="HTH_MARR_2"/>
    <property type="match status" value="1"/>
</dbReference>
<evidence type="ECO:0000313" key="4">
    <source>
        <dbReference type="Proteomes" id="UP000625804"/>
    </source>
</evidence>
<accession>A0A8J8GGY8</accession>
<dbReference type="CDD" id="cd00090">
    <property type="entry name" value="HTH_ARSR"/>
    <property type="match status" value="1"/>
</dbReference>
<dbReference type="EMBL" id="JABTTE010000031">
    <property type="protein sequence ID" value="NSL53187.1"/>
    <property type="molecule type" value="Genomic_DNA"/>
</dbReference>
<dbReference type="InterPro" id="IPR000835">
    <property type="entry name" value="HTH_MarR-typ"/>
</dbReference>
<protein>
    <submittedName>
        <fullName evidence="3">MarR family transcriptional regulator</fullName>
    </submittedName>
</protein>
<dbReference type="Pfam" id="PF01047">
    <property type="entry name" value="MarR"/>
    <property type="match status" value="1"/>
</dbReference>
<dbReference type="RefSeq" id="WP_173732389.1">
    <property type="nucleotide sequence ID" value="NZ_JABTTE010000031.1"/>
</dbReference>
<dbReference type="GO" id="GO:0003677">
    <property type="term" value="F:DNA binding"/>
    <property type="evidence" value="ECO:0007669"/>
    <property type="project" value="UniProtKB-KW"/>
</dbReference>
<gene>
    <name evidence="3" type="ORF">HR057_15710</name>
</gene>
<organism evidence="3 4">
    <name type="scientific">Calidifontibacillus erzurumensis</name>
    <dbReference type="NCBI Taxonomy" id="2741433"/>
    <lineage>
        <taxon>Bacteria</taxon>
        <taxon>Bacillati</taxon>
        <taxon>Bacillota</taxon>
        <taxon>Bacilli</taxon>
        <taxon>Bacillales</taxon>
        <taxon>Bacillaceae</taxon>
        <taxon>Calidifontibacillus/Schinkia group</taxon>
        <taxon>Calidifontibacillus</taxon>
    </lineage>
</organism>
<dbReference type="Gene3D" id="1.10.10.10">
    <property type="entry name" value="Winged helix-like DNA-binding domain superfamily/Winged helix DNA-binding domain"/>
    <property type="match status" value="1"/>
</dbReference>
<dbReference type="Proteomes" id="UP000625804">
    <property type="component" value="Unassembled WGS sequence"/>
</dbReference>
<reference evidence="3" key="1">
    <citation type="submission" date="2020-06" db="EMBL/GenBank/DDBJ databases">
        <title>A novel thermopfilic bacterium from Erzurum, Turkey.</title>
        <authorList>
            <person name="Adiguzel A."/>
            <person name="Ay H."/>
            <person name="Baltaci M.O."/>
        </authorList>
    </citation>
    <scope>NUCLEOTIDE SEQUENCE</scope>
    <source>
        <strain evidence="3">P2</strain>
    </source>
</reference>
<feature type="domain" description="HTH marR-type" evidence="2">
    <location>
        <begin position="9"/>
        <end position="146"/>
    </location>
</feature>
<dbReference type="SMART" id="SM00347">
    <property type="entry name" value="HTH_MARR"/>
    <property type="match status" value="1"/>
</dbReference>
<comment type="caution">
    <text evidence="3">The sequence shown here is derived from an EMBL/GenBank/DDBJ whole genome shotgun (WGS) entry which is preliminary data.</text>
</comment>
<dbReference type="GO" id="GO:0006950">
    <property type="term" value="P:response to stress"/>
    <property type="evidence" value="ECO:0007669"/>
    <property type="project" value="TreeGrafter"/>
</dbReference>
<evidence type="ECO:0000313" key="3">
    <source>
        <dbReference type="EMBL" id="NSL53187.1"/>
    </source>
</evidence>
<dbReference type="InterPro" id="IPR011991">
    <property type="entry name" value="ArsR-like_HTH"/>
</dbReference>
<evidence type="ECO:0000256" key="1">
    <source>
        <dbReference type="ARBA" id="ARBA00023125"/>
    </source>
</evidence>
<sequence>MSSERLHQSEDIHEILGKKMQELSTVTVLFHQKIAQQLGLNPTDHKCLDLIMKNEWMTAGELAQITGLTTGAITGVIDRLEEKELVRREKDPNDRRKIVVVANKEKAFNEISPLFTSLGNAMNELYKQYSKKELETILDFVTKSIQIVENEVNK</sequence>
<dbReference type="InterPro" id="IPR036388">
    <property type="entry name" value="WH-like_DNA-bd_sf"/>
</dbReference>